<keyword evidence="4" id="KW-0804">Transcription</keyword>
<organism evidence="6 7">
    <name type="scientific">Phaseolus vulgaris</name>
    <name type="common">Kidney bean</name>
    <name type="synonym">French bean</name>
    <dbReference type="NCBI Taxonomy" id="3885"/>
    <lineage>
        <taxon>Eukaryota</taxon>
        <taxon>Viridiplantae</taxon>
        <taxon>Streptophyta</taxon>
        <taxon>Embryophyta</taxon>
        <taxon>Tracheophyta</taxon>
        <taxon>Spermatophyta</taxon>
        <taxon>Magnoliopsida</taxon>
        <taxon>eudicotyledons</taxon>
        <taxon>Gunneridae</taxon>
        <taxon>Pentapetalae</taxon>
        <taxon>rosids</taxon>
        <taxon>fabids</taxon>
        <taxon>Fabales</taxon>
        <taxon>Fabaceae</taxon>
        <taxon>Papilionoideae</taxon>
        <taxon>50 kb inversion clade</taxon>
        <taxon>NPAAA clade</taxon>
        <taxon>indigoferoid/millettioid clade</taxon>
        <taxon>Phaseoleae</taxon>
        <taxon>Phaseolus</taxon>
    </lineage>
</organism>
<proteinExistence type="predicted"/>
<accession>V7BSL7</accession>
<evidence type="ECO:0000313" key="7">
    <source>
        <dbReference type="Proteomes" id="UP000000226"/>
    </source>
</evidence>
<dbReference type="InterPro" id="IPR003340">
    <property type="entry name" value="B3_DNA-bd"/>
</dbReference>
<evidence type="ECO:0000313" key="6">
    <source>
        <dbReference type="EMBL" id="ESW20954.1"/>
    </source>
</evidence>
<evidence type="ECO:0000256" key="5">
    <source>
        <dbReference type="ARBA" id="ARBA00023242"/>
    </source>
</evidence>
<gene>
    <name evidence="6" type="ORF">PHAVU_005G028900g</name>
</gene>
<dbReference type="InterPro" id="IPR015300">
    <property type="entry name" value="DNA-bd_pseudobarrel_sf"/>
</dbReference>
<evidence type="ECO:0000256" key="1">
    <source>
        <dbReference type="ARBA" id="ARBA00004123"/>
    </source>
</evidence>
<dbReference type="PANTHER" id="PTHR31541">
    <property type="entry name" value="B3 DOMAIN PLANT PROTEIN-RELATED"/>
    <property type="match status" value="1"/>
</dbReference>
<keyword evidence="7" id="KW-1185">Reference proteome</keyword>
<dbReference type="InterPro" id="IPR005508">
    <property type="entry name" value="At2g31720-like"/>
</dbReference>
<evidence type="ECO:0008006" key="8">
    <source>
        <dbReference type="Google" id="ProtNLM"/>
    </source>
</evidence>
<dbReference type="SMR" id="V7BSL7"/>
<evidence type="ECO:0000256" key="3">
    <source>
        <dbReference type="ARBA" id="ARBA00023125"/>
    </source>
</evidence>
<dbReference type="Gramene" id="ESW20954">
    <property type="protein sequence ID" value="ESW20954"/>
    <property type="gene ID" value="PHAVU_005G028900g"/>
</dbReference>
<keyword evidence="5" id="KW-0539">Nucleus</keyword>
<protein>
    <recommendedName>
        <fullName evidence="8">TF-B3 domain-containing protein</fullName>
    </recommendedName>
</protein>
<dbReference type="AlphaFoldDB" id="V7BSL7"/>
<evidence type="ECO:0000256" key="4">
    <source>
        <dbReference type="ARBA" id="ARBA00023163"/>
    </source>
</evidence>
<dbReference type="EMBL" id="CM002292">
    <property type="protein sequence ID" value="ESW20954.1"/>
    <property type="molecule type" value="Genomic_DNA"/>
</dbReference>
<keyword evidence="3" id="KW-0238">DNA-binding</keyword>
<dbReference type="OMA" id="FKLWAHK"/>
<dbReference type="OrthoDB" id="1542650at2759"/>
<comment type="subcellular location">
    <subcellularLocation>
        <location evidence="1">Nucleus</location>
    </subcellularLocation>
</comment>
<dbReference type="eggNOG" id="ENOG502S91R">
    <property type="taxonomic scope" value="Eukaryota"/>
</dbReference>
<dbReference type="SUPFAM" id="SSF101936">
    <property type="entry name" value="DNA-binding pseudobarrel domain"/>
    <property type="match status" value="1"/>
</dbReference>
<reference evidence="7" key="1">
    <citation type="journal article" date="2014" name="Nat. Genet.">
        <title>A reference genome for common bean and genome-wide analysis of dual domestications.</title>
        <authorList>
            <person name="Schmutz J."/>
            <person name="McClean P.E."/>
            <person name="Mamidi S."/>
            <person name="Wu G.A."/>
            <person name="Cannon S.B."/>
            <person name="Grimwood J."/>
            <person name="Jenkins J."/>
            <person name="Shu S."/>
            <person name="Song Q."/>
            <person name="Chavarro C."/>
            <person name="Torres-Torres M."/>
            <person name="Geffroy V."/>
            <person name="Moghaddam S.M."/>
            <person name="Gao D."/>
            <person name="Abernathy B."/>
            <person name="Barry K."/>
            <person name="Blair M."/>
            <person name="Brick M.A."/>
            <person name="Chovatia M."/>
            <person name="Gepts P."/>
            <person name="Goodstein D.M."/>
            <person name="Gonzales M."/>
            <person name="Hellsten U."/>
            <person name="Hyten D.L."/>
            <person name="Jia G."/>
            <person name="Kelly J.D."/>
            <person name="Kudrna D."/>
            <person name="Lee R."/>
            <person name="Richard M.M."/>
            <person name="Miklas P.N."/>
            <person name="Osorno J.M."/>
            <person name="Rodrigues J."/>
            <person name="Thareau V."/>
            <person name="Urrea C.A."/>
            <person name="Wang M."/>
            <person name="Yu Y."/>
            <person name="Zhang M."/>
            <person name="Wing R.A."/>
            <person name="Cregan P.B."/>
            <person name="Rokhsar D.S."/>
            <person name="Jackson S.A."/>
        </authorList>
    </citation>
    <scope>NUCLEOTIDE SEQUENCE [LARGE SCALE GENOMIC DNA]</scope>
    <source>
        <strain evidence="7">cv. G19833</strain>
    </source>
</reference>
<dbReference type="Proteomes" id="UP000000226">
    <property type="component" value="Chromosome 5"/>
</dbReference>
<dbReference type="GO" id="GO:0003677">
    <property type="term" value="F:DNA binding"/>
    <property type="evidence" value="ECO:0007669"/>
    <property type="project" value="UniProtKB-KW"/>
</dbReference>
<dbReference type="PANTHER" id="PTHR31541:SF28">
    <property type="entry name" value="TF-B3 DOMAIN-CONTAINING PROTEIN"/>
    <property type="match status" value="1"/>
</dbReference>
<name>V7BSL7_PHAVU</name>
<sequence>MDQQSKSKEVCFCSEEYLIHKNQHNPSYSLPSENFRKYIVEHGEPLTKRLTNSDINVNLNRFLLNKNQAEEYFLPLLEDHENIDKGVDVCGYDDYENVYFLTFKKWANKYYVLNGDWKFFFQNHQLQSNDTITSWMFRHSNHTKLCIALEYEKIGR</sequence>
<evidence type="ECO:0000256" key="2">
    <source>
        <dbReference type="ARBA" id="ARBA00023015"/>
    </source>
</evidence>
<dbReference type="Gene3D" id="2.40.330.10">
    <property type="entry name" value="DNA-binding pseudobarrel domain"/>
    <property type="match status" value="1"/>
</dbReference>
<dbReference type="GO" id="GO:0005634">
    <property type="term" value="C:nucleus"/>
    <property type="evidence" value="ECO:0007669"/>
    <property type="project" value="UniProtKB-SubCell"/>
</dbReference>
<dbReference type="CDD" id="cd10017">
    <property type="entry name" value="B3_DNA"/>
    <property type="match status" value="1"/>
</dbReference>
<keyword evidence="2" id="KW-0805">Transcription regulation</keyword>